<dbReference type="Proteomes" id="UP001221597">
    <property type="component" value="Chromosome"/>
</dbReference>
<evidence type="ECO:0000256" key="1">
    <source>
        <dbReference type="ARBA" id="ARBA00004141"/>
    </source>
</evidence>
<dbReference type="Gene3D" id="1.20.1740.10">
    <property type="entry name" value="Amino acid/polyamine transporter I"/>
    <property type="match status" value="1"/>
</dbReference>
<evidence type="ECO:0000256" key="3">
    <source>
        <dbReference type="ARBA" id="ARBA00022448"/>
    </source>
</evidence>
<dbReference type="NCBIfam" id="TIGR00912">
    <property type="entry name" value="2A0309"/>
    <property type="match status" value="1"/>
</dbReference>
<keyword evidence="3" id="KW-0813">Transport</keyword>
<feature type="transmembrane region" description="Helical" evidence="8">
    <location>
        <begin position="182"/>
        <end position="205"/>
    </location>
</feature>
<gene>
    <name evidence="9" type="ORF">P9989_02745</name>
</gene>
<evidence type="ECO:0000256" key="5">
    <source>
        <dbReference type="ARBA" id="ARBA00022692"/>
    </source>
</evidence>
<reference evidence="9 10" key="1">
    <citation type="submission" date="2023-04" db="EMBL/GenBank/DDBJ databases">
        <title>Genome sequence of Halobacillus naozhouensis KACC 21980.</title>
        <authorList>
            <person name="Kim S."/>
            <person name="Heo J."/>
            <person name="Kwon S.-W."/>
        </authorList>
    </citation>
    <scope>NUCLEOTIDE SEQUENCE [LARGE SCALE GENOMIC DNA]</scope>
    <source>
        <strain evidence="9 10">KCTC 13234</strain>
    </source>
</reference>
<keyword evidence="6 8" id="KW-1133">Transmembrane helix</keyword>
<keyword evidence="10" id="KW-1185">Reference proteome</keyword>
<feature type="transmembrane region" description="Helical" evidence="8">
    <location>
        <begin position="40"/>
        <end position="59"/>
    </location>
</feature>
<dbReference type="RefSeq" id="WP_283077297.1">
    <property type="nucleotide sequence ID" value="NZ_CP121671.1"/>
</dbReference>
<feature type="transmembrane region" description="Helical" evidence="8">
    <location>
        <begin position="268"/>
        <end position="293"/>
    </location>
</feature>
<dbReference type="PANTHER" id="PTHR34975:SF2">
    <property type="entry name" value="SPORE GERMINATION PROTEIN A2"/>
    <property type="match status" value="1"/>
</dbReference>
<keyword evidence="4" id="KW-0309">Germination</keyword>
<feature type="transmembrane region" description="Helical" evidence="8">
    <location>
        <begin position="336"/>
        <end position="356"/>
    </location>
</feature>
<keyword evidence="7 8" id="KW-0472">Membrane</keyword>
<organism evidence="9 10">
    <name type="scientific">Halobacillus naozhouensis</name>
    <dbReference type="NCBI Taxonomy" id="554880"/>
    <lineage>
        <taxon>Bacteria</taxon>
        <taxon>Bacillati</taxon>
        <taxon>Bacillota</taxon>
        <taxon>Bacilli</taxon>
        <taxon>Bacillales</taxon>
        <taxon>Bacillaceae</taxon>
        <taxon>Halobacillus</taxon>
    </lineage>
</organism>
<accession>A0ABY8IYM5</accession>
<comment type="subcellular location">
    <subcellularLocation>
        <location evidence="1">Membrane</location>
        <topology evidence="1">Multi-pass membrane protein</topology>
    </subcellularLocation>
</comment>
<comment type="similarity">
    <text evidence="2">Belongs to the amino acid-polyamine-organocation (APC) superfamily. Spore germination protein (SGP) (TC 2.A.3.9) family.</text>
</comment>
<evidence type="ECO:0000256" key="4">
    <source>
        <dbReference type="ARBA" id="ARBA00022544"/>
    </source>
</evidence>
<evidence type="ECO:0000256" key="8">
    <source>
        <dbReference type="SAM" id="Phobius"/>
    </source>
</evidence>
<evidence type="ECO:0000256" key="6">
    <source>
        <dbReference type="ARBA" id="ARBA00022989"/>
    </source>
</evidence>
<keyword evidence="5 8" id="KW-0812">Transmembrane</keyword>
<evidence type="ECO:0000256" key="2">
    <source>
        <dbReference type="ARBA" id="ARBA00007998"/>
    </source>
</evidence>
<evidence type="ECO:0000313" key="10">
    <source>
        <dbReference type="Proteomes" id="UP001221597"/>
    </source>
</evidence>
<dbReference type="PANTHER" id="PTHR34975">
    <property type="entry name" value="SPORE GERMINATION PROTEIN A2"/>
    <property type="match status" value="1"/>
</dbReference>
<feature type="transmembrane region" description="Helical" evidence="8">
    <location>
        <begin position="117"/>
        <end position="136"/>
    </location>
</feature>
<sequence>MIEKGRISNIQAAMLAITSLTIVGHLILLTLVLQQSGRDGWIAAIGGAILGLIGIITLVKLSRYFPGLTLIEILFQHFSWPGKIIGVLYLVYFFIMVTLGTRLFAEAFKKVMDETPMWAFVTVILLLTTYIVYLGLETLGRLNQIMLPVLVIIAMAVVFLTMGEKKDYTNLLPIMGDGLMPVTVGSLSVMGWFGEFVILGMILPYVQRPEKLVKTGVGVAVVTLIFFLGPITGPVALFGAEQAAKMSLPTYSEVRYIEAGNVINRFDAIAVILWTVGLMIRISLFFYGLSLGLAQALRLNTYRPLVIPLAWLIGVGSILFASNYPELNEFLFKSYVPLNILMGAVIPLTLFILGLMRFKNSRNQNGLSG</sequence>
<evidence type="ECO:0000313" key="9">
    <source>
        <dbReference type="EMBL" id="WFT75332.1"/>
    </source>
</evidence>
<dbReference type="Pfam" id="PF03845">
    <property type="entry name" value="Spore_permease"/>
    <property type="match status" value="1"/>
</dbReference>
<feature type="transmembrane region" description="Helical" evidence="8">
    <location>
        <begin position="305"/>
        <end position="324"/>
    </location>
</feature>
<feature type="transmembrane region" description="Helical" evidence="8">
    <location>
        <begin position="80"/>
        <end position="105"/>
    </location>
</feature>
<protein>
    <submittedName>
        <fullName evidence="9">Endospore germination permease</fullName>
    </submittedName>
</protein>
<dbReference type="EMBL" id="CP121671">
    <property type="protein sequence ID" value="WFT75332.1"/>
    <property type="molecule type" value="Genomic_DNA"/>
</dbReference>
<evidence type="ECO:0000256" key="7">
    <source>
        <dbReference type="ARBA" id="ARBA00023136"/>
    </source>
</evidence>
<feature type="transmembrane region" description="Helical" evidence="8">
    <location>
        <begin position="217"/>
        <end position="240"/>
    </location>
</feature>
<name>A0ABY8IYM5_9BACI</name>
<proteinExistence type="inferred from homology"/>
<feature type="transmembrane region" description="Helical" evidence="8">
    <location>
        <begin position="145"/>
        <end position="162"/>
    </location>
</feature>
<feature type="transmembrane region" description="Helical" evidence="8">
    <location>
        <begin position="12"/>
        <end position="34"/>
    </location>
</feature>
<dbReference type="InterPro" id="IPR004761">
    <property type="entry name" value="Spore_GerAB"/>
</dbReference>